<evidence type="ECO:0008006" key="4">
    <source>
        <dbReference type="Google" id="ProtNLM"/>
    </source>
</evidence>
<comment type="caution">
    <text evidence="2">The sequence shown here is derived from an EMBL/GenBank/DDBJ whole genome shotgun (WGS) entry which is preliminary data.</text>
</comment>
<accession>A0ABV6V2C8</accession>
<keyword evidence="1" id="KW-1133">Transmembrane helix</keyword>
<dbReference type="PROSITE" id="PS51318">
    <property type="entry name" value="TAT"/>
    <property type="match status" value="1"/>
</dbReference>
<keyword evidence="1" id="KW-0472">Membrane</keyword>
<evidence type="ECO:0000313" key="3">
    <source>
        <dbReference type="Proteomes" id="UP001592582"/>
    </source>
</evidence>
<protein>
    <recommendedName>
        <fullName evidence="4">Neocarzinostatin family protein</fullName>
    </recommendedName>
</protein>
<proteinExistence type="predicted"/>
<gene>
    <name evidence="2" type="ORF">ACEZDG_01125</name>
</gene>
<dbReference type="RefSeq" id="WP_380501188.1">
    <property type="nucleotide sequence ID" value="NZ_JBHEZX010000001.1"/>
</dbReference>
<name>A0ABV6V2C8_9ACTN</name>
<evidence type="ECO:0000256" key="1">
    <source>
        <dbReference type="SAM" id="Phobius"/>
    </source>
</evidence>
<dbReference type="InterPro" id="IPR006311">
    <property type="entry name" value="TAT_signal"/>
</dbReference>
<dbReference type="EMBL" id="JBHEZX010000001">
    <property type="protein sequence ID" value="MFC1407877.1"/>
    <property type="molecule type" value="Genomic_DNA"/>
</dbReference>
<reference evidence="2 3" key="1">
    <citation type="submission" date="2024-09" db="EMBL/GenBank/DDBJ databases">
        <authorList>
            <person name="Lee S.D."/>
        </authorList>
    </citation>
    <scope>NUCLEOTIDE SEQUENCE [LARGE SCALE GENOMIC DNA]</scope>
    <source>
        <strain evidence="2 3">N1-1</strain>
    </source>
</reference>
<dbReference type="Proteomes" id="UP001592582">
    <property type="component" value="Unassembled WGS sequence"/>
</dbReference>
<feature type="transmembrane region" description="Helical" evidence="1">
    <location>
        <begin position="12"/>
        <end position="31"/>
    </location>
</feature>
<evidence type="ECO:0000313" key="2">
    <source>
        <dbReference type="EMBL" id="MFC1407877.1"/>
    </source>
</evidence>
<keyword evidence="3" id="KW-1185">Reference proteome</keyword>
<keyword evidence="1" id="KW-0812">Transmembrane</keyword>
<sequence>MDLPHTRSGPRYWLGTAAALGAVVAGAIALAPAGAAAPVADGPHAVPAAGAPDPAGIALPLDCAGLPTKVTLRFSADTTGNGTVVTVVAAHCDAQNGTPPDGLFVLGTGPDRKPRITATLIRPGQNLTVRKLGLRADGAIHASVDGYSSPDAPRCCPDLHETYTWTPGPDGYSRTVTVPLSQV</sequence>
<organism evidence="2 3">
    <name type="scientific">Streptacidiphilus alkalitolerans</name>
    <dbReference type="NCBI Taxonomy" id="3342712"/>
    <lineage>
        <taxon>Bacteria</taxon>
        <taxon>Bacillati</taxon>
        <taxon>Actinomycetota</taxon>
        <taxon>Actinomycetes</taxon>
        <taxon>Kitasatosporales</taxon>
        <taxon>Streptomycetaceae</taxon>
        <taxon>Streptacidiphilus</taxon>
    </lineage>
</organism>